<feature type="signal peptide" evidence="8">
    <location>
        <begin position="1"/>
        <end position="24"/>
    </location>
</feature>
<dbReference type="GO" id="GO:0008810">
    <property type="term" value="F:cellulase activity"/>
    <property type="evidence" value="ECO:0007669"/>
    <property type="project" value="UniProtKB-EC"/>
</dbReference>
<reference evidence="9" key="1">
    <citation type="journal article" date="2020" name="mSystems">
        <title>Genome- and Community-Level Interaction Insights into Carbon Utilization and Element Cycling Functions of Hydrothermarchaeota in Hydrothermal Sediment.</title>
        <authorList>
            <person name="Zhou Z."/>
            <person name="Liu Y."/>
            <person name="Xu W."/>
            <person name="Pan J."/>
            <person name="Luo Z.H."/>
            <person name="Li M."/>
        </authorList>
    </citation>
    <scope>NUCLEOTIDE SEQUENCE [LARGE SCALE GENOMIC DNA]</scope>
    <source>
        <strain evidence="9">SpSt-456</strain>
    </source>
</reference>
<name>A0A832EAZ1_9BACT</name>
<dbReference type="EC" id="3.2.1.4" evidence="3"/>
<dbReference type="AlphaFoldDB" id="A0A832EAZ1"/>
<dbReference type="Pfam" id="PF01270">
    <property type="entry name" value="Glyco_hydro_8"/>
    <property type="match status" value="1"/>
</dbReference>
<evidence type="ECO:0000313" key="9">
    <source>
        <dbReference type="EMBL" id="HFK97762.1"/>
    </source>
</evidence>
<comment type="similarity">
    <text evidence="2">Belongs to the glycosyl hydrolase 8 (cellulase D) family.</text>
</comment>
<dbReference type="GO" id="GO:0030245">
    <property type="term" value="P:cellulose catabolic process"/>
    <property type="evidence" value="ECO:0007669"/>
    <property type="project" value="UniProtKB-KW"/>
</dbReference>
<feature type="chain" id="PRO_5032782517" description="cellulase" evidence="8">
    <location>
        <begin position="25"/>
        <end position="349"/>
    </location>
</feature>
<evidence type="ECO:0000256" key="4">
    <source>
        <dbReference type="ARBA" id="ARBA00022801"/>
    </source>
</evidence>
<organism evidence="9">
    <name type="scientific">Desulfacinum infernum</name>
    <dbReference type="NCBI Taxonomy" id="35837"/>
    <lineage>
        <taxon>Bacteria</taxon>
        <taxon>Pseudomonadati</taxon>
        <taxon>Thermodesulfobacteriota</taxon>
        <taxon>Syntrophobacteria</taxon>
        <taxon>Syntrophobacterales</taxon>
        <taxon>Syntrophobacteraceae</taxon>
        <taxon>Desulfacinum</taxon>
    </lineage>
</organism>
<dbReference type="SUPFAM" id="SSF48208">
    <property type="entry name" value="Six-hairpin glycosidases"/>
    <property type="match status" value="1"/>
</dbReference>
<dbReference type="InterPro" id="IPR012341">
    <property type="entry name" value="6hp_glycosidase-like_sf"/>
</dbReference>
<evidence type="ECO:0000256" key="3">
    <source>
        <dbReference type="ARBA" id="ARBA00012601"/>
    </source>
</evidence>
<keyword evidence="7" id="KW-0624">Polysaccharide degradation</keyword>
<keyword evidence="5" id="KW-0136">Cellulose degradation</keyword>
<dbReference type="Gene3D" id="1.50.10.10">
    <property type="match status" value="1"/>
</dbReference>
<keyword evidence="7" id="KW-0119">Carbohydrate metabolism</keyword>
<comment type="catalytic activity">
    <reaction evidence="1">
        <text>Endohydrolysis of (1-&gt;4)-beta-D-glucosidic linkages in cellulose, lichenin and cereal beta-D-glucans.</text>
        <dbReference type="EC" id="3.2.1.4"/>
    </reaction>
</comment>
<evidence type="ECO:0000256" key="8">
    <source>
        <dbReference type="SAM" id="SignalP"/>
    </source>
</evidence>
<keyword evidence="8" id="KW-0732">Signal</keyword>
<keyword evidence="4" id="KW-0378">Hydrolase</keyword>
<dbReference type="PRINTS" id="PR00735">
    <property type="entry name" value="GLHYDRLASE8"/>
</dbReference>
<keyword evidence="6" id="KW-0326">Glycosidase</keyword>
<evidence type="ECO:0000256" key="1">
    <source>
        <dbReference type="ARBA" id="ARBA00000966"/>
    </source>
</evidence>
<dbReference type="EMBL" id="DSTK01000033">
    <property type="protein sequence ID" value="HFK97762.1"/>
    <property type="molecule type" value="Genomic_DNA"/>
</dbReference>
<protein>
    <recommendedName>
        <fullName evidence="3">cellulase</fullName>
        <ecNumber evidence="3">3.2.1.4</ecNumber>
    </recommendedName>
</protein>
<dbReference type="InterPro" id="IPR002037">
    <property type="entry name" value="Glyco_hydro_8"/>
</dbReference>
<sequence>MCRILSAVFTVLCLGVMGLQQVRAADVMTWEAYKERFVSDDGRVIDRANKDISHSEGQGYGLILALAAGDKPGFQKIWDWTRNNLQVRGRDRLLAWAWGRRPNGSWNVLDLNNATDGDLLVAFALLTAHERWNVSEWQAAARALIQDVKNHLLVETPDFPVLLPGYYGFVNDRGIIVNPSYYVYPALKMFSRHDDGPLWDKVFHGGLKLLDKARRTSWNLPGDWIIVLNDRVELYRERSSRFGYEAIRTLLYLSWVENRDRLRTWTPVLDWFDKTGTLPVWVDLLDPALSLDEAPGGFYGVWARVARMLDRPETARKLQARAQEKVAAEKDDYYSNTLYLLSQISFEKP</sequence>
<evidence type="ECO:0000256" key="5">
    <source>
        <dbReference type="ARBA" id="ARBA00023001"/>
    </source>
</evidence>
<evidence type="ECO:0000256" key="6">
    <source>
        <dbReference type="ARBA" id="ARBA00023295"/>
    </source>
</evidence>
<evidence type="ECO:0000256" key="7">
    <source>
        <dbReference type="ARBA" id="ARBA00023326"/>
    </source>
</evidence>
<evidence type="ECO:0000256" key="2">
    <source>
        <dbReference type="ARBA" id="ARBA00009209"/>
    </source>
</evidence>
<gene>
    <name evidence="9" type="ORF">ENS06_10645</name>
</gene>
<accession>A0A832EAZ1</accession>
<comment type="caution">
    <text evidence="9">The sequence shown here is derived from an EMBL/GenBank/DDBJ whole genome shotgun (WGS) entry which is preliminary data.</text>
</comment>
<dbReference type="InterPro" id="IPR008928">
    <property type="entry name" value="6-hairpin_glycosidase_sf"/>
</dbReference>
<proteinExistence type="inferred from homology"/>